<dbReference type="AlphaFoldDB" id="A0A934VM54"/>
<name>A0A934VM54_9BACT</name>
<sequence>MPDYLSDGAKMSVVHLPRNVVEAMSGAFGPGADLTTTIDLGAGAPSNPFLHSYHPDHDNLDARFENTLPAGTESHRVIRTMHFEFDEAPPTGLGPSWGVSLLSGTFTETLDGLHKQDLQTQGDFILRKVSDLDTLIQP</sequence>
<organism evidence="1 2">
    <name type="scientific">Roseibacillus ishigakijimensis</name>
    <dbReference type="NCBI Taxonomy" id="454146"/>
    <lineage>
        <taxon>Bacteria</taxon>
        <taxon>Pseudomonadati</taxon>
        <taxon>Verrucomicrobiota</taxon>
        <taxon>Verrucomicrobiia</taxon>
        <taxon>Verrucomicrobiales</taxon>
        <taxon>Verrucomicrobiaceae</taxon>
        <taxon>Roseibacillus</taxon>
    </lineage>
</organism>
<dbReference type="Proteomes" id="UP000604083">
    <property type="component" value="Unassembled WGS sequence"/>
</dbReference>
<evidence type="ECO:0000313" key="1">
    <source>
        <dbReference type="EMBL" id="MBK1833600.1"/>
    </source>
</evidence>
<dbReference type="EMBL" id="JAENIO010000010">
    <property type="protein sequence ID" value="MBK1833600.1"/>
    <property type="molecule type" value="Genomic_DNA"/>
</dbReference>
<keyword evidence="2" id="KW-1185">Reference proteome</keyword>
<accession>A0A934VM54</accession>
<proteinExistence type="predicted"/>
<evidence type="ECO:0000313" key="2">
    <source>
        <dbReference type="Proteomes" id="UP000604083"/>
    </source>
</evidence>
<protein>
    <submittedName>
        <fullName evidence="1">Uncharacterized protein</fullName>
    </submittedName>
</protein>
<reference evidence="1" key="1">
    <citation type="submission" date="2021-01" db="EMBL/GenBank/DDBJ databases">
        <title>Modified the classification status of verrucomicrobia.</title>
        <authorList>
            <person name="Feng X."/>
        </authorList>
    </citation>
    <scope>NUCLEOTIDE SEQUENCE</scope>
    <source>
        <strain evidence="1">KCTC 12986</strain>
    </source>
</reference>
<dbReference type="RefSeq" id="WP_200391035.1">
    <property type="nucleotide sequence ID" value="NZ_JAENIO010000010.1"/>
</dbReference>
<gene>
    <name evidence="1" type="ORF">JIN78_05955</name>
</gene>
<comment type="caution">
    <text evidence="1">The sequence shown here is derived from an EMBL/GenBank/DDBJ whole genome shotgun (WGS) entry which is preliminary data.</text>
</comment>